<evidence type="ECO:0000313" key="3">
    <source>
        <dbReference type="EMBL" id="WAC11826.1"/>
    </source>
</evidence>
<name>A0A9E8NB79_9BACT</name>
<dbReference type="AlphaFoldDB" id="A0A9E8NB79"/>
<evidence type="ECO:0000313" key="4">
    <source>
        <dbReference type="Proteomes" id="UP001164653"/>
    </source>
</evidence>
<dbReference type="EMBL" id="CP112998">
    <property type="protein sequence ID" value="WAC11826.1"/>
    <property type="molecule type" value="Genomic_DNA"/>
</dbReference>
<accession>A0A9E8NB79</accession>
<dbReference type="PROSITE" id="PS51257">
    <property type="entry name" value="PROKAR_LIPOPROTEIN"/>
    <property type="match status" value="1"/>
</dbReference>
<dbReference type="Gene3D" id="1.20.5.320">
    <property type="entry name" value="6-Phosphogluconate Dehydrogenase, domain 3"/>
    <property type="match status" value="1"/>
</dbReference>
<feature type="signal peptide" evidence="2">
    <location>
        <begin position="1"/>
        <end position="19"/>
    </location>
</feature>
<organism evidence="3 4">
    <name type="scientific">Dyadobacter pollutisoli</name>
    <dbReference type="NCBI Taxonomy" id="2910158"/>
    <lineage>
        <taxon>Bacteria</taxon>
        <taxon>Pseudomonadati</taxon>
        <taxon>Bacteroidota</taxon>
        <taxon>Cytophagia</taxon>
        <taxon>Cytophagales</taxon>
        <taxon>Spirosomataceae</taxon>
        <taxon>Dyadobacter</taxon>
    </lineage>
</organism>
<keyword evidence="3" id="KW-0176">Collagen</keyword>
<feature type="chain" id="PRO_5038607996" evidence="2">
    <location>
        <begin position="20"/>
        <end position="196"/>
    </location>
</feature>
<dbReference type="KEGG" id="dpf:ON006_29345"/>
<gene>
    <name evidence="3" type="ORF">ON006_29345</name>
</gene>
<sequence>MLKKLMMMAFVGLVLVSMGCDGDKGDVGPAGPAGPKGDPGVNGKDGASDTVGVGGSVLVFMDTISTDANGRFTLSDTTFFKGMSKEEVASIEKGSVQVFIKSRGVYFPLPGPVLFADEVIDYIYYYGVDGLELFFEFFTATPAPKNKKRKLEELRVVIIPALNAGRLANINLKDYEQTVKALGITEANIKKIYQKK</sequence>
<evidence type="ECO:0000256" key="2">
    <source>
        <dbReference type="SAM" id="SignalP"/>
    </source>
</evidence>
<dbReference type="RefSeq" id="WP_244821738.1">
    <property type="nucleotide sequence ID" value="NZ_CP112998.1"/>
</dbReference>
<reference evidence="3" key="1">
    <citation type="submission" date="2022-11" db="EMBL/GenBank/DDBJ databases">
        <title>Dyadobacter pollutisoli sp. nov., isolated from plastic dumped soil.</title>
        <authorList>
            <person name="Kim J.M."/>
            <person name="Kim K.R."/>
            <person name="Lee J.K."/>
            <person name="Hao L."/>
            <person name="Jeon C.O."/>
        </authorList>
    </citation>
    <scope>NUCLEOTIDE SEQUENCE</scope>
    <source>
        <strain evidence="3">U1</strain>
    </source>
</reference>
<proteinExistence type="predicted"/>
<evidence type="ECO:0000256" key="1">
    <source>
        <dbReference type="SAM" id="MobiDB-lite"/>
    </source>
</evidence>
<feature type="compositionally biased region" description="Low complexity" evidence="1">
    <location>
        <begin position="27"/>
        <end position="41"/>
    </location>
</feature>
<feature type="region of interest" description="Disordered" evidence="1">
    <location>
        <begin position="26"/>
        <end position="45"/>
    </location>
</feature>
<dbReference type="Proteomes" id="UP001164653">
    <property type="component" value="Chromosome"/>
</dbReference>
<keyword evidence="4" id="KW-1185">Reference proteome</keyword>
<keyword evidence="2" id="KW-0732">Signal</keyword>
<protein>
    <submittedName>
        <fullName evidence="3">Collagen-like protein</fullName>
    </submittedName>
</protein>